<comment type="similarity">
    <text evidence="1">Belongs to the ROK (NagC/XylR) family.</text>
</comment>
<dbReference type="SUPFAM" id="SSF53067">
    <property type="entry name" value="Actin-like ATPase domain"/>
    <property type="match status" value="1"/>
</dbReference>
<dbReference type="EMBL" id="BAABIL010000041">
    <property type="protein sequence ID" value="GAA4963809.1"/>
    <property type="molecule type" value="Genomic_DNA"/>
</dbReference>
<protein>
    <recommendedName>
        <fullName evidence="4">ROK family protein</fullName>
    </recommendedName>
</protein>
<comment type="caution">
    <text evidence="2">The sequence shown here is derived from an EMBL/GenBank/DDBJ whole genome shotgun (WGS) entry which is preliminary data.</text>
</comment>
<evidence type="ECO:0000313" key="2">
    <source>
        <dbReference type="EMBL" id="GAA4963809.1"/>
    </source>
</evidence>
<organism evidence="2 3">
    <name type="scientific">Kineococcus glutinatus</name>
    <dbReference type="NCBI Taxonomy" id="1070872"/>
    <lineage>
        <taxon>Bacteria</taxon>
        <taxon>Bacillati</taxon>
        <taxon>Actinomycetota</taxon>
        <taxon>Actinomycetes</taxon>
        <taxon>Kineosporiales</taxon>
        <taxon>Kineosporiaceae</taxon>
        <taxon>Kineococcus</taxon>
    </lineage>
</organism>
<dbReference type="Pfam" id="PF00480">
    <property type="entry name" value="ROK"/>
    <property type="match status" value="1"/>
</dbReference>
<dbReference type="InterPro" id="IPR043129">
    <property type="entry name" value="ATPase_NBD"/>
</dbReference>
<dbReference type="Proteomes" id="UP001501195">
    <property type="component" value="Unassembled WGS sequence"/>
</dbReference>
<reference evidence="3" key="1">
    <citation type="journal article" date="2019" name="Int. J. Syst. Evol. Microbiol.">
        <title>The Global Catalogue of Microorganisms (GCM) 10K type strain sequencing project: providing services to taxonomists for standard genome sequencing and annotation.</title>
        <authorList>
            <consortium name="The Broad Institute Genomics Platform"/>
            <consortium name="The Broad Institute Genome Sequencing Center for Infectious Disease"/>
            <person name="Wu L."/>
            <person name="Ma J."/>
        </authorList>
    </citation>
    <scope>NUCLEOTIDE SEQUENCE [LARGE SCALE GENOMIC DNA]</scope>
    <source>
        <strain evidence="3">JCM 18126</strain>
    </source>
</reference>
<evidence type="ECO:0000256" key="1">
    <source>
        <dbReference type="ARBA" id="ARBA00006479"/>
    </source>
</evidence>
<name>A0ABP9H8F7_9ACTN</name>
<dbReference type="RefSeq" id="WP_345710624.1">
    <property type="nucleotide sequence ID" value="NZ_BAABIL010000041.1"/>
</dbReference>
<evidence type="ECO:0008006" key="4">
    <source>
        <dbReference type="Google" id="ProtNLM"/>
    </source>
</evidence>
<dbReference type="CDD" id="cd23763">
    <property type="entry name" value="ASKHA_ATPase_ROK"/>
    <property type="match status" value="1"/>
</dbReference>
<accession>A0ABP9H8F7</accession>
<evidence type="ECO:0000313" key="3">
    <source>
        <dbReference type="Proteomes" id="UP001501195"/>
    </source>
</evidence>
<keyword evidence="3" id="KW-1185">Reference proteome</keyword>
<gene>
    <name evidence="2" type="ORF">GCM10023225_03810</name>
</gene>
<sequence>MSAGGDARAAALVREAGRRIGQVVATLVCVVNPGVLVVAGDLASAALLTGLREGLYPLSLPRATRHLRVELTRLGERAAVVGLAHLVTDRVLAPAAVNARLAGG</sequence>
<dbReference type="InterPro" id="IPR000600">
    <property type="entry name" value="ROK"/>
</dbReference>
<proteinExistence type="inferred from homology"/>
<dbReference type="Gene3D" id="3.30.420.40">
    <property type="match status" value="1"/>
</dbReference>